<comment type="caution">
    <text evidence="2">The sequence shown here is derived from an EMBL/GenBank/DDBJ whole genome shotgun (WGS) entry which is preliminary data.</text>
</comment>
<sequence length="673" mass="74962">MPGDDEKSLFDASGSKIVPCDSSAPGFRTSVRRRSSLFNTLPTGRSRSEKKSGICDNEQSQSQSHSTIVLESQMLSNTALELPSQDRQHKKRKSLFGAVMKRSDYLEPAADTIHRSPNTPAINKREVEESNLFDGIGDSVMSPTGKTIMGFVNNFGSSPFRFQSPKKMSLVHSEPKTASHVDHKQRFISKRGKYSGVAHNYLYSKRDDWLEIPMVGDQLACLDFSLRTTLLVECSNQLKFCLRSVLVQDNIQKHLKYWIFPHLPLGSLSTSLPLSIGHNARSGKISVRGSSKIDFSKNPTQETLEMSAADLNKRLTDLLKADALLYSTKHLGKSQRKIIATNLTSSMYPLRWQEATRSIFLNWCCSIKALSTTTTNTTRASNDTNTNKKETSMIANEIYFYCVAKDHVAMFRVDETVDDNMENKYEPRVILSNITADFQRKLEGEGVDEIQFLNDPKSEVAEGFSPRQKDSFAPMSPNVKAELEALRRAQVLGENAGADVRVKSDAKRAKISPASRAETPCSICGFDNVSCFFEVFLNSLGQMNSIQNQQPILPILVCDTMGPFLHSTLETLESRPVKTTGAQSLRLEGLIMPSAFRNVVASITREVTKIGSAPQPQRDVSEDREGTSYVLIETAINNESSPVSKQLEDSRAFNGWNKNEENQIIALKLVDLV</sequence>
<dbReference type="Proteomes" id="UP001295423">
    <property type="component" value="Unassembled WGS sequence"/>
</dbReference>
<accession>A0AAD2PUX2</accession>
<evidence type="ECO:0000256" key="1">
    <source>
        <dbReference type="SAM" id="MobiDB-lite"/>
    </source>
</evidence>
<gene>
    <name evidence="2" type="ORF">CYCCA115_LOCUS13867</name>
</gene>
<dbReference type="AlphaFoldDB" id="A0AAD2PUX2"/>
<organism evidence="2 3">
    <name type="scientific">Cylindrotheca closterium</name>
    <dbReference type="NCBI Taxonomy" id="2856"/>
    <lineage>
        <taxon>Eukaryota</taxon>
        <taxon>Sar</taxon>
        <taxon>Stramenopiles</taxon>
        <taxon>Ochrophyta</taxon>
        <taxon>Bacillariophyta</taxon>
        <taxon>Bacillariophyceae</taxon>
        <taxon>Bacillariophycidae</taxon>
        <taxon>Bacillariales</taxon>
        <taxon>Bacillariaceae</taxon>
        <taxon>Cylindrotheca</taxon>
    </lineage>
</organism>
<feature type="compositionally biased region" description="Polar residues" evidence="1">
    <location>
        <begin position="57"/>
        <end position="66"/>
    </location>
</feature>
<feature type="compositionally biased region" description="Polar residues" evidence="1">
    <location>
        <begin position="36"/>
        <end position="45"/>
    </location>
</feature>
<evidence type="ECO:0000313" key="3">
    <source>
        <dbReference type="Proteomes" id="UP001295423"/>
    </source>
</evidence>
<reference evidence="2" key="1">
    <citation type="submission" date="2023-08" db="EMBL/GenBank/DDBJ databases">
        <authorList>
            <person name="Audoor S."/>
            <person name="Bilcke G."/>
        </authorList>
    </citation>
    <scope>NUCLEOTIDE SEQUENCE</scope>
</reference>
<evidence type="ECO:0000313" key="2">
    <source>
        <dbReference type="EMBL" id="CAJ1953093.1"/>
    </source>
</evidence>
<protein>
    <submittedName>
        <fullName evidence="2">Uncharacterized protein</fullName>
    </submittedName>
</protein>
<keyword evidence="3" id="KW-1185">Reference proteome</keyword>
<dbReference type="EMBL" id="CAKOGP040001817">
    <property type="protein sequence ID" value="CAJ1953093.1"/>
    <property type="molecule type" value="Genomic_DNA"/>
</dbReference>
<feature type="region of interest" description="Disordered" evidence="1">
    <location>
        <begin position="1"/>
        <end position="66"/>
    </location>
</feature>
<proteinExistence type="predicted"/>
<name>A0AAD2PUX2_9STRA</name>